<dbReference type="Gramene" id="QL04p007226:mrna">
    <property type="protein sequence ID" value="QL04p007226:mrna:CDS:1"/>
    <property type="gene ID" value="QL04p007226"/>
</dbReference>
<dbReference type="InterPro" id="IPR035513">
    <property type="entry name" value="Invertase/methylesterase_inhib"/>
</dbReference>
<sequence length="188" mass="20572">MKQIVPSFCSSSFLLISRLLAIFLCISPTQSRFSVKIGNDVLSQICAQTEDRNSCLKALQSDPRTASTNLYGLAQISINLANATATETKTKIKSQLGQTTDPNLYDKYLHCLDSYVNAVSKINYANERWSIKDFLALEAAASDCLIDINTCKDVTTPASPFLPQQNDKSHLLCSAMLTIAKRLAAGNN</sequence>
<dbReference type="PANTHER" id="PTHR36710">
    <property type="entry name" value="PECTINESTERASE INHIBITOR-LIKE"/>
    <property type="match status" value="1"/>
</dbReference>
<dbReference type="OMA" id="NYANERW"/>
<name>A0A7N2LE25_QUELO</name>
<feature type="domain" description="Pectinesterase inhibitor" evidence="5">
    <location>
        <begin position="37"/>
        <end position="179"/>
    </location>
</feature>
<keyword evidence="7" id="KW-1185">Reference proteome</keyword>
<dbReference type="EnsemblPlants" id="QL04p007226:mrna">
    <property type="protein sequence ID" value="QL04p007226:mrna:CDS:1"/>
    <property type="gene ID" value="QL04p007226"/>
</dbReference>
<dbReference type="GeneID" id="115984491"/>
<reference evidence="6" key="2">
    <citation type="submission" date="2021-01" db="UniProtKB">
        <authorList>
            <consortium name="EnsemblPlants"/>
        </authorList>
    </citation>
    <scope>IDENTIFICATION</scope>
</reference>
<dbReference type="KEGG" id="qlo:115984491"/>
<evidence type="ECO:0000259" key="5">
    <source>
        <dbReference type="SMART" id="SM00856"/>
    </source>
</evidence>
<dbReference type="GO" id="GO:0046910">
    <property type="term" value="F:pectinesterase inhibitor activity"/>
    <property type="evidence" value="ECO:0007669"/>
    <property type="project" value="InterPro"/>
</dbReference>
<feature type="signal peptide" evidence="4">
    <location>
        <begin position="1"/>
        <end position="31"/>
    </location>
</feature>
<dbReference type="Pfam" id="PF04043">
    <property type="entry name" value="PMEI"/>
    <property type="match status" value="1"/>
</dbReference>
<dbReference type="SUPFAM" id="SSF101148">
    <property type="entry name" value="Plant invertase/pectin methylesterase inhibitor"/>
    <property type="match status" value="1"/>
</dbReference>
<dbReference type="InterPro" id="IPR052421">
    <property type="entry name" value="PCW_Enzyme_Inhibitor"/>
</dbReference>
<evidence type="ECO:0000256" key="4">
    <source>
        <dbReference type="SAM" id="SignalP"/>
    </source>
</evidence>
<dbReference type="RefSeq" id="XP_030963374.1">
    <property type="nucleotide sequence ID" value="XM_031107514.1"/>
</dbReference>
<dbReference type="InParanoid" id="A0A7N2LE25"/>
<evidence type="ECO:0000313" key="7">
    <source>
        <dbReference type="Proteomes" id="UP000594261"/>
    </source>
</evidence>
<dbReference type="AlphaFoldDB" id="A0A7N2LE25"/>
<dbReference type="FunCoup" id="A0A7N2LE25">
    <property type="interactions" value="1"/>
</dbReference>
<evidence type="ECO:0000256" key="3">
    <source>
        <dbReference type="ARBA" id="ARBA00038471"/>
    </source>
</evidence>
<dbReference type="Gene3D" id="1.20.140.40">
    <property type="entry name" value="Invertase/pectin methylesterase inhibitor family protein"/>
    <property type="match status" value="1"/>
</dbReference>
<protein>
    <recommendedName>
        <fullName evidence="5">Pectinesterase inhibitor domain-containing protein</fullName>
    </recommendedName>
</protein>
<dbReference type="OrthoDB" id="764172at2759"/>
<dbReference type="EMBL" id="LRBV02000004">
    <property type="status" value="NOT_ANNOTATED_CDS"/>
    <property type="molecule type" value="Genomic_DNA"/>
</dbReference>
<dbReference type="PANTHER" id="PTHR36710:SF4">
    <property type="entry name" value="PLANT INVERTASE_PECTIN METHYLESTERASE INHIBITOR SUPERFAMILY PROTEIN"/>
    <property type="match status" value="1"/>
</dbReference>
<dbReference type="CDD" id="cd15797">
    <property type="entry name" value="PMEI"/>
    <property type="match status" value="1"/>
</dbReference>
<dbReference type="InterPro" id="IPR034086">
    <property type="entry name" value="PMEI_plant"/>
</dbReference>
<dbReference type="NCBIfam" id="TIGR01614">
    <property type="entry name" value="PME_inhib"/>
    <property type="match status" value="1"/>
</dbReference>
<gene>
    <name evidence="6" type="primary">LOC115984491</name>
</gene>
<keyword evidence="1 4" id="KW-0732">Signal</keyword>
<accession>A0A7N2LE25</accession>
<dbReference type="InterPro" id="IPR006501">
    <property type="entry name" value="Pectinesterase_inhib_dom"/>
</dbReference>
<dbReference type="Proteomes" id="UP000594261">
    <property type="component" value="Chromosome 4"/>
</dbReference>
<organism evidence="6 7">
    <name type="scientific">Quercus lobata</name>
    <name type="common">Valley oak</name>
    <dbReference type="NCBI Taxonomy" id="97700"/>
    <lineage>
        <taxon>Eukaryota</taxon>
        <taxon>Viridiplantae</taxon>
        <taxon>Streptophyta</taxon>
        <taxon>Embryophyta</taxon>
        <taxon>Tracheophyta</taxon>
        <taxon>Spermatophyta</taxon>
        <taxon>Magnoliopsida</taxon>
        <taxon>eudicotyledons</taxon>
        <taxon>Gunneridae</taxon>
        <taxon>Pentapetalae</taxon>
        <taxon>rosids</taxon>
        <taxon>fabids</taxon>
        <taxon>Fagales</taxon>
        <taxon>Fagaceae</taxon>
        <taxon>Quercus</taxon>
    </lineage>
</organism>
<feature type="chain" id="PRO_5029768642" description="Pectinesterase inhibitor domain-containing protein" evidence="4">
    <location>
        <begin position="32"/>
        <end position="188"/>
    </location>
</feature>
<dbReference type="SMART" id="SM00856">
    <property type="entry name" value="PMEI"/>
    <property type="match status" value="1"/>
</dbReference>
<proteinExistence type="inferred from homology"/>
<reference evidence="6 7" key="1">
    <citation type="journal article" date="2016" name="G3 (Bethesda)">
        <title>First Draft Assembly and Annotation of the Genome of a California Endemic Oak Quercus lobata Nee (Fagaceae).</title>
        <authorList>
            <person name="Sork V.L."/>
            <person name="Fitz-Gibbon S.T."/>
            <person name="Puiu D."/>
            <person name="Crepeau M."/>
            <person name="Gugger P.F."/>
            <person name="Sherman R."/>
            <person name="Stevens K."/>
            <person name="Langley C.H."/>
            <person name="Pellegrini M."/>
            <person name="Salzberg S.L."/>
        </authorList>
    </citation>
    <scope>NUCLEOTIDE SEQUENCE [LARGE SCALE GENOMIC DNA]</scope>
    <source>
        <strain evidence="6 7">cv. SW786</strain>
    </source>
</reference>
<evidence type="ECO:0000256" key="2">
    <source>
        <dbReference type="ARBA" id="ARBA00023157"/>
    </source>
</evidence>
<comment type="similarity">
    <text evidence="3">Belongs to the PMEI family.</text>
</comment>
<evidence type="ECO:0000313" key="6">
    <source>
        <dbReference type="EnsemblPlants" id="QL04p007226:mrna:CDS:1"/>
    </source>
</evidence>
<evidence type="ECO:0000256" key="1">
    <source>
        <dbReference type="ARBA" id="ARBA00022729"/>
    </source>
</evidence>
<keyword evidence="2" id="KW-1015">Disulfide bond</keyword>